<dbReference type="PANTHER" id="PTHR42958:SF4">
    <property type="entry name" value="HYDROGENASE EXPRESSION_FORMATION PROTEIN HUPK"/>
    <property type="match status" value="1"/>
</dbReference>
<dbReference type="InterPro" id="IPR050867">
    <property type="entry name" value="NiFe/NiFeSe_hydrgnase_LSU"/>
</dbReference>
<dbReference type="AlphaFoldDB" id="K6X1A2"/>
<feature type="binding site" evidence="7">
    <location>
        <position position="75"/>
    </location>
    <ligand>
        <name>Fe cation</name>
        <dbReference type="ChEBI" id="CHEBI:24875"/>
    </ligand>
</feature>
<dbReference type="STRING" id="1184609.KILIM_106_00010"/>
<protein>
    <submittedName>
        <fullName evidence="8">Putative NiFe hydrogenase large subunit</fullName>
    </submittedName>
</protein>
<dbReference type="Proteomes" id="UP000008366">
    <property type="component" value="Unassembled WGS sequence"/>
</dbReference>
<organism evidence="8 9">
    <name type="scientific">Kineosphaera limosa NBRC 100340</name>
    <dbReference type="NCBI Taxonomy" id="1184609"/>
    <lineage>
        <taxon>Bacteria</taxon>
        <taxon>Bacillati</taxon>
        <taxon>Actinomycetota</taxon>
        <taxon>Actinomycetes</taxon>
        <taxon>Micrococcales</taxon>
        <taxon>Dermatophilaceae</taxon>
        <taxon>Kineosphaera</taxon>
    </lineage>
</organism>
<keyword evidence="7" id="KW-0408">Iron</keyword>
<accession>K6X1A2</accession>
<gene>
    <name evidence="8" type="ORF">KILIM_106_00010</name>
</gene>
<evidence type="ECO:0000256" key="5">
    <source>
        <dbReference type="ARBA" id="ARBA00022723"/>
    </source>
</evidence>
<evidence type="ECO:0000256" key="6">
    <source>
        <dbReference type="ARBA" id="ARBA00023002"/>
    </source>
</evidence>
<comment type="caution">
    <text evidence="8">The sequence shown here is derived from an EMBL/GenBank/DDBJ whole genome shotgun (WGS) entry which is preliminary data.</text>
</comment>
<feature type="binding site" evidence="7">
    <location>
        <position position="53"/>
    </location>
    <ligand>
        <name>Mg(2+)</name>
        <dbReference type="ChEBI" id="CHEBI:18420"/>
    </ligand>
</feature>
<feature type="binding site" evidence="7">
    <location>
        <position position="526"/>
    </location>
    <ligand>
        <name>Mg(2+)</name>
        <dbReference type="ChEBI" id="CHEBI:18420"/>
    </ligand>
</feature>
<keyword evidence="5 7" id="KW-0479">Metal-binding</keyword>
<comment type="subcellular location">
    <subcellularLocation>
        <location evidence="2">Cell envelope</location>
    </subcellularLocation>
</comment>
<feature type="binding site" evidence="7">
    <location>
        <position position="520"/>
    </location>
    <ligand>
        <name>Ni(2+)</name>
        <dbReference type="ChEBI" id="CHEBI:49786"/>
    </ligand>
</feature>
<dbReference type="GO" id="GO:0008901">
    <property type="term" value="F:ferredoxin hydrogenase activity"/>
    <property type="evidence" value="ECO:0007669"/>
    <property type="project" value="InterPro"/>
</dbReference>
<dbReference type="Gene3D" id="1.10.645.10">
    <property type="entry name" value="Cytochrome-c3 Hydrogenase, chain B"/>
    <property type="match status" value="1"/>
</dbReference>
<name>K6X1A2_9MICO</name>
<evidence type="ECO:0000313" key="8">
    <source>
        <dbReference type="EMBL" id="GAB98152.1"/>
    </source>
</evidence>
<dbReference type="InterPro" id="IPR029014">
    <property type="entry name" value="NiFe-Hase_large"/>
</dbReference>
<feature type="binding site" evidence="7">
    <location>
        <position position="75"/>
    </location>
    <ligand>
        <name>Ni(2+)</name>
        <dbReference type="ChEBI" id="CHEBI:49786"/>
    </ligand>
</feature>
<dbReference type="Pfam" id="PF00374">
    <property type="entry name" value="NiFeSe_Hases"/>
    <property type="match status" value="2"/>
</dbReference>
<reference evidence="8 9" key="1">
    <citation type="submission" date="2012-08" db="EMBL/GenBank/DDBJ databases">
        <title>Whole genome shotgun sequence of Kineosphaera limosa NBRC 100340.</title>
        <authorList>
            <person name="Yoshida I."/>
            <person name="Isaki S."/>
            <person name="Hosoyama A."/>
            <person name="Tsuchikane K."/>
            <person name="Katsumata H."/>
            <person name="Ando Y."/>
            <person name="Ohji S."/>
            <person name="Hamada M."/>
            <person name="Tamura T."/>
            <person name="Yamazoe A."/>
            <person name="Yamazaki S."/>
            <person name="Fujita N."/>
        </authorList>
    </citation>
    <scope>NUCLEOTIDE SEQUENCE [LARGE SCALE GENOMIC DNA]</scope>
    <source>
        <strain evidence="8 9">NBRC 100340</strain>
    </source>
</reference>
<dbReference type="InterPro" id="IPR001501">
    <property type="entry name" value="Ni-dep_hyd_lsu"/>
</dbReference>
<sequence>MTATEDTRTGSESVDLFVSPLGRVEGDLDVRVTIEDGVVTSAWTEAAMFRGFEIILRGKDPQAGLIVTPRICGICGGSHLYKACYALDTAWRTHVPTNATLIRNIAQACETLQSIPRYFYALFAIDFVNKNYAKSALFDEAVRRFAPYVGTAYQKGVVLSGKPVEVYAIFGGQWPHSSFMVPGGVMCAPNLSDITRATAILHHWKDNWLEKEWLGCSIDRWLENKTWDDVLAWVDENESHYNSDCGFFIRYALDIGLDKYGAGCGNYLASGTYFEPSLYDHPTVAGRQSALIGRGAVYADGKYHEFDQARVSEDVTHAFYKGDRPLHPWEGQTDPIDPAVGRDQGKYTWAKAPRYDVPGLGRIPLEAGPLARRIAAAAPDPAPHMDSDPLFADIMARIGPSVFTRQLARMHEAPKYFKWCLDWLSRIDLHDSFYDKPIEHESGKGWGATEAARGALMDWIVLENGKIENYQVITPTAWNIGPRDSEGALGPIEQALIGTPIVDMHDPVELGHVARSFDSCLVCTVHAYDGKSGKELNKFVINGMV</sequence>
<keyword evidence="9" id="KW-1185">Reference proteome</keyword>
<feature type="binding site" evidence="7">
    <location>
        <position position="472"/>
    </location>
    <ligand>
        <name>Mg(2+)</name>
        <dbReference type="ChEBI" id="CHEBI:18420"/>
    </ligand>
</feature>
<dbReference type="EMBL" id="BAHD01000106">
    <property type="protein sequence ID" value="GAB98152.1"/>
    <property type="molecule type" value="Genomic_DNA"/>
</dbReference>
<comment type="cofactor">
    <cofactor evidence="1 7">
        <name>Ni(2+)</name>
        <dbReference type="ChEBI" id="CHEBI:49786"/>
    </cofactor>
</comment>
<dbReference type="GO" id="GO:0030313">
    <property type="term" value="C:cell envelope"/>
    <property type="evidence" value="ECO:0007669"/>
    <property type="project" value="UniProtKB-SubCell"/>
</dbReference>
<evidence type="ECO:0000256" key="7">
    <source>
        <dbReference type="PIRSR" id="PIRSR601501-1"/>
    </source>
</evidence>
<proteinExistence type="inferred from homology"/>
<dbReference type="OrthoDB" id="9761717at2"/>
<dbReference type="InterPro" id="IPR018194">
    <property type="entry name" value="Ni-dep_hyd_lsu_Ni_BS"/>
</dbReference>
<keyword evidence="6" id="KW-0560">Oxidoreductase</keyword>
<dbReference type="SUPFAM" id="SSF56762">
    <property type="entry name" value="HydB/Nqo4-like"/>
    <property type="match status" value="1"/>
</dbReference>
<evidence type="ECO:0000256" key="2">
    <source>
        <dbReference type="ARBA" id="ARBA00004196"/>
    </source>
</evidence>
<dbReference type="eggNOG" id="COG0374">
    <property type="taxonomic scope" value="Bacteria"/>
</dbReference>
<evidence type="ECO:0000256" key="1">
    <source>
        <dbReference type="ARBA" id="ARBA00001967"/>
    </source>
</evidence>
<dbReference type="PANTHER" id="PTHR42958">
    <property type="entry name" value="HYDROGENASE-2 LARGE CHAIN"/>
    <property type="match status" value="1"/>
</dbReference>
<feature type="binding site" evidence="7">
    <location>
        <position position="523"/>
    </location>
    <ligand>
        <name>Fe cation</name>
        <dbReference type="ChEBI" id="CHEBI:24875"/>
    </ligand>
</feature>
<evidence type="ECO:0000313" key="9">
    <source>
        <dbReference type="Proteomes" id="UP000008366"/>
    </source>
</evidence>
<keyword evidence="7" id="KW-0460">Magnesium</keyword>
<comment type="cofactor">
    <cofactor evidence="7">
        <name>Fe cation</name>
        <dbReference type="ChEBI" id="CHEBI:24875"/>
    </cofactor>
</comment>
<evidence type="ECO:0000256" key="4">
    <source>
        <dbReference type="ARBA" id="ARBA00022596"/>
    </source>
</evidence>
<evidence type="ECO:0000256" key="3">
    <source>
        <dbReference type="ARBA" id="ARBA00009292"/>
    </source>
</evidence>
<dbReference type="GO" id="GO:0016151">
    <property type="term" value="F:nickel cation binding"/>
    <property type="evidence" value="ECO:0007669"/>
    <property type="project" value="InterPro"/>
</dbReference>
<keyword evidence="4 7" id="KW-0533">Nickel</keyword>
<dbReference type="PROSITE" id="PS00507">
    <property type="entry name" value="NI_HGENASE_L_1"/>
    <property type="match status" value="1"/>
</dbReference>
<feature type="binding site" evidence="7">
    <location>
        <position position="72"/>
    </location>
    <ligand>
        <name>Ni(2+)</name>
        <dbReference type="ChEBI" id="CHEBI:49786"/>
    </ligand>
</feature>
<comment type="similarity">
    <text evidence="3">Belongs to the [NiFe]/[NiFeSe] hydrogenase large subunit family.</text>
</comment>